<dbReference type="GO" id="GO:0030170">
    <property type="term" value="F:pyridoxal phosphate binding"/>
    <property type="evidence" value="ECO:0007669"/>
    <property type="project" value="InterPro"/>
</dbReference>
<dbReference type="AlphaFoldDB" id="A0A3N2H2W0"/>
<comment type="function">
    <text evidence="10">Phosphorylase is an important allosteric enzyme in carbohydrate metabolism. Enzymes from different sources differ in their regulatory mechanisms and in their natural substrates. However, all known phosphorylases share catalytic and structural properties.</text>
</comment>
<dbReference type="PROSITE" id="PS00102">
    <property type="entry name" value="PHOSPHORYLASE"/>
    <property type="match status" value="1"/>
</dbReference>
<evidence type="ECO:0000256" key="7">
    <source>
        <dbReference type="ARBA" id="ARBA00022679"/>
    </source>
</evidence>
<evidence type="ECO:0000256" key="6">
    <source>
        <dbReference type="ARBA" id="ARBA00022676"/>
    </source>
</evidence>
<feature type="modified residue" description="N6-(pyridoxal phosphate)lysine" evidence="11">
    <location>
        <position position="605"/>
    </location>
</feature>
<protein>
    <recommendedName>
        <fullName evidence="4">glycogen phosphorylase</fullName>
        <ecNumber evidence="4">2.4.1.1</ecNumber>
    </recommendedName>
</protein>
<keyword evidence="9" id="KW-0119">Carbohydrate metabolism</keyword>
<reference evidence="13 14" key="1">
    <citation type="submission" date="2018-11" db="EMBL/GenBank/DDBJ databases">
        <title>Sequencing the genomes of 1000 actinobacteria strains.</title>
        <authorList>
            <person name="Klenk H.-P."/>
        </authorList>
    </citation>
    <scope>NUCLEOTIDE SEQUENCE [LARGE SCALE GENOMIC DNA]</scope>
    <source>
        <strain evidence="13 14">DSM 44348</strain>
    </source>
</reference>
<dbReference type="GO" id="GO:0005975">
    <property type="term" value="P:carbohydrate metabolic process"/>
    <property type="evidence" value="ECO:0007669"/>
    <property type="project" value="InterPro"/>
</dbReference>
<evidence type="ECO:0000259" key="12">
    <source>
        <dbReference type="Pfam" id="PF11897"/>
    </source>
</evidence>
<dbReference type="PIRSF" id="PIRSF000460">
    <property type="entry name" value="Pprylas_GlgP"/>
    <property type="match status" value="1"/>
</dbReference>
<evidence type="ECO:0000256" key="10">
    <source>
        <dbReference type="ARBA" id="ARBA00025174"/>
    </source>
</evidence>
<dbReference type="GO" id="GO:0008184">
    <property type="term" value="F:glycogen phosphorylase activity"/>
    <property type="evidence" value="ECO:0007669"/>
    <property type="project" value="InterPro"/>
</dbReference>
<dbReference type="RefSeq" id="WP_027934389.1">
    <property type="nucleotide sequence ID" value="NZ_CBDRCU010000028.1"/>
</dbReference>
<comment type="catalytic activity">
    <reaction evidence="1">
        <text>[(1-&gt;4)-alpha-D-glucosyl](n) + phosphate = [(1-&gt;4)-alpha-D-glucosyl](n-1) + alpha-D-glucose 1-phosphate</text>
        <dbReference type="Rhea" id="RHEA:41732"/>
        <dbReference type="Rhea" id="RHEA-COMP:9584"/>
        <dbReference type="Rhea" id="RHEA-COMP:9586"/>
        <dbReference type="ChEBI" id="CHEBI:15444"/>
        <dbReference type="ChEBI" id="CHEBI:43474"/>
        <dbReference type="ChEBI" id="CHEBI:58601"/>
        <dbReference type="EC" id="2.4.1.1"/>
    </reaction>
</comment>
<dbReference type="InterPro" id="IPR052182">
    <property type="entry name" value="Glycogen/Maltodextrin_Phosph"/>
</dbReference>
<comment type="cofactor">
    <cofactor evidence="2">
        <name>pyridoxal 5'-phosphate</name>
        <dbReference type="ChEBI" id="CHEBI:597326"/>
    </cofactor>
</comment>
<evidence type="ECO:0000256" key="9">
    <source>
        <dbReference type="ARBA" id="ARBA00023277"/>
    </source>
</evidence>
<proteinExistence type="inferred from homology"/>
<keyword evidence="8 11" id="KW-0663">Pyridoxal phosphate</keyword>
<dbReference type="PANTHER" id="PTHR42655:SF1">
    <property type="entry name" value="GLYCOGEN PHOSPHORYLASE"/>
    <property type="match status" value="1"/>
</dbReference>
<organism evidence="13 14">
    <name type="scientific">Amycolatopsis thermoflava</name>
    <dbReference type="NCBI Taxonomy" id="84480"/>
    <lineage>
        <taxon>Bacteria</taxon>
        <taxon>Bacillati</taxon>
        <taxon>Actinomycetota</taxon>
        <taxon>Actinomycetes</taxon>
        <taxon>Pseudonocardiales</taxon>
        <taxon>Pseudonocardiaceae</taxon>
        <taxon>Amycolatopsis</taxon>
        <taxon>Amycolatopsis methanolica group</taxon>
    </lineage>
</organism>
<keyword evidence="7" id="KW-0808">Transferase</keyword>
<feature type="domain" description="DUF3417" evidence="12">
    <location>
        <begin position="13"/>
        <end position="121"/>
    </location>
</feature>
<evidence type="ECO:0000256" key="11">
    <source>
        <dbReference type="PIRSR" id="PIRSR000460-1"/>
    </source>
</evidence>
<dbReference type="Pfam" id="PF11897">
    <property type="entry name" value="DUF3417"/>
    <property type="match status" value="1"/>
</dbReference>
<dbReference type="NCBIfam" id="TIGR02094">
    <property type="entry name" value="more_P_ylases"/>
    <property type="match status" value="1"/>
</dbReference>
<accession>A0A3N2H2W0</accession>
<dbReference type="EMBL" id="RKHY01000001">
    <property type="protein sequence ID" value="ROS42465.1"/>
    <property type="molecule type" value="Genomic_DNA"/>
</dbReference>
<evidence type="ECO:0000256" key="3">
    <source>
        <dbReference type="ARBA" id="ARBA00006047"/>
    </source>
</evidence>
<dbReference type="EC" id="2.4.1.1" evidence="4"/>
<evidence type="ECO:0000313" key="13">
    <source>
        <dbReference type="EMBL" id="ROS42465.1"/>
    </source>
</evidence>
<sequence>MRAIRRFTVRASLPEPLAGLRALATNLRWTWHPPTRDLFASMDDELFRRVRDPLRMLTAVSPARLTELAGDEDFLARVHAMSDDLERYLTEDRWYQQRPQGERAPAAIAYFSMEFGVHEALPNYSGGLGVLAGDHLKAASDLGVPLIGVGPLYRSGYFRQSLSLDGWQVEHYPVIEPSALPLELLTGEDSEPVLVHVAMPGGRDLYAQVWQAQVGRVPLLLLDTDVEANDEDLRRVTDRLYGGDADHRIRQEILAGIGGMRAVRRYCELTGHPQPEVFHTNEGHAGFLGLERAREVIDEQGLAFDEALSAVRAGTVFTTHTPVPAGIDRFPVDLVQHYFGDGRLLPGLELQRILALGAEDNPGMFNMAHMGLRLAQRSNGVSQLHGRVSRRMFARLWPGFDDAEVPISSVTNGVHGPTWVARELTALLGGKHKAWGHDGKLPSQMGVSDEELWALRRDLRQKLVLEVRRRVRNAWLQRGASALELGWVNQVFDPDVLTVGFARRVPTYKRLTLMLRDPERLRALLLDEERPMQIVVAGKSHPADEGGKALIQQVVRFVDDPAVRRRMVFLPDYDMSMARYLYRGCDVWLNNPTRPLEACGTSGMKSALNGGLNLSIKDGWWDECYDGSNGWAIPTADGVTDPLRRDELESAALYDLLGQQVAPLFYERDDAGVPRGWMSMVWHTLDELGPRVQASRMVREYVETAYHPAAVTSAAASADGYAGARSLAEYRRRVDAVWRQVRVLDTELTVEAQERLVVGDEVRVRAKVDLAGLAPSEVEVQTVVGRVGDTDELAEPMTVRMEPSQEGEYTATLRLPRAGSLGYTVRILPRHDLLATPAELGKVVLA</sequence>
<keyword evidence="5" id="KW-0021">Allosteric enzyme</keyword>
<evidence type="ECO:0000313" key="14">
    <source>
        <dbReference type="Proteomes" id="UP000274843"/>
    </source>
</evidence>
<gene>
    <name evidence="13" type="ORF">EDD35_4855</name>
</gene>
<keyword evidence="14" id="KW-1185">Reference proteome</keyword>
<dbReference type="InterPro" id="IPR011834">
    <property type="entry name" value="Agluc_phsphrylas"/>
</dbReference>
<dbReference type="GeneID" id="301846172"/>
<dbReference type="Pfam" id="PF00343">
    <property type="entry name" value="Phosphorylase"/>
    <property type="match status" value="1"/>
</dbReference>
<evidence type="ECO:0000256" key="4">
    <source>
        <dbReference type="ARBA" id="ARBA00012591"/>
    </source>
</evidence>
<keyword evidence="6" id="KW-0328">Glycosyltransferase</keyword>
<evidence type="ECO:0000256" key="2">
    <source>
        <dbReference type="ARBA" id="ARBA00001933"/>
    </source>
</evidence>
<dbReference type="InterPro" id="IPR000811">
    <property type="entry name" value="Glyco_trans_35"/>
</dbReference>
<evidence type="ECO:0000256" key="8">
    <source>
        <dbReference type="ARBA" id="ARBA00022898"/>
    </source>
</evidence>
<dbReference type="Proteomes" id="UP000274843">
    <property type="component" value="Unassembled WGS sequence"/>
</dbReference>
<name>A0A3N2H2W0_9PSEU</name>
<dbReference type="PANTHER" id="PTHR42655">
    <property type="entry name" value="GLYCOGEN PHOSPHORYLASE"/>
    <property type="match status" value="1"/>
</dbReference>
<dbReference type="SUPFAM" id="SSF53756">
    <property type="entry name" value="UDP-Glycosyltransferase/glycogen phosphorylase"/>
    <property type="match status" value="1"/>
</dbReference>
<comment type="similarity">
    <text evidence="3">Belongs to the glycogen phosphorylase family.</text>
</comment>
<dbReference type="InterPro" id="IPR024517">
    <property type="entry name" value="Glycogen_phosphorylase_DUF3417"/>
</dbReference>
<dbReference type="Gene3D" id="3.40.50.2000">
    <property type="entry name" value="Glycogen Phosphorylase B"/>
    <property type="match status" value="3"/>
</dbReference>
<comment type="caution">
    <text evidence="13">The sequence shown here is derived from an EMBL/GenBank/DDBJ whole genome shotgun (WGS) entry which is preliminary data.</text>
</comment>
<evidence type="ECO:0000256" key="5">
    <source>
        <dbReference type="ARBA" id="ARBA00022533"/>
    </source>
</evidence>
<evidence type="ECO:0000256" key="1">
    <source>
        <dbReference type="ARBA" id="ARBA00001275"/>
    </source>
</evidence>
<dbReference type="InterPro" id="IPR035090">
    <property type="entry name" value="Pyridoxal_P_attach_site"/>
</dbReference>